<dbReference type="EMBL" id="QJUI01000015">
    <property type="protein sequence ID" value="TBU75785.1"/>
    <property type="molecule type" value="Genomic_DNA"/>
</dbReference>
<feature type="region of interest" description="Disordered" evidence="1">
    <location>
        <begin position="95"/>
        <end position="118"/>
    </location>
</feature>
<evidence type="ECO:0000256" key="2">
    <source>
        <dbReference type="SAM" id="SignalP"/>
    </source>
</evidence>
<protein>
    <submittedName>
        <fullName evidence="3">DUF1090 domain-containing protein</fullName>
    </submittedName>
</protein>
<organism evidence="3 4">
    <name type="scientific">Phytopseudomonas daroniae</name>
    <dbReference type="NCBI Taxonomy" id="2487519"/>
    <lineage>
        <taxon>Bacteria</taxon>
        <taxon>Pseudomonadati</taxon>
        <taxon>Pseudomonadota</taxon>
        <taxon>Gammaproteobacteria</taxon>
        <taxon>Pseudomonadales</taxon>
        <taxon>Pseudomonadaceae</taxon>
        <taxon>Phytopseudomonas</taxon>
    </lineage>
</organism>
<comment type="caution">
    <text evidence="3">The sequence shown here is derived from an EMBL/GenBank/DDBJ whole genome shotgun (WGS) entry which is preliminary data.</text>
</comment>
<feature type="signal peptide" evidence="2">
    <location>
        <begin position="1"/>
        <end position="34"/>
    </location>
</feature>
<accession>A0A4Q9QJV1</accession>
<keyword evidence="2" id="KW-0732">Signal</keyword>
<dbReference type="OrthoDB" id="5956716at2"/>
<dbReference type="Pfam" id="PF06476">
    <property type="entry name" value="DUF1090"/>
    <property type="match status" value="1"/>
</dbReference>
<dbReference type="AlphaFoldDB" id="A0A4Q9QJV1"/>
<evidence type="ECO:0000313" key="3">
    <source>
        <dbReference type="EMBL" id="TBU75785.1"/>
    </source>
</evidence>
<evidence type="ECO:0000256" key="1">
    <source>
        <dbReference type="SAM" id="MobiDB-lite"/>
    </source>
</evidence>
<dbReference type="Proteomes" id="UP000292302">
    <property type="component" value="Unassembled WGS sequence"/>
</dbReference>
<name>A0A4Q9QJV1_9GAMM</name>
<gene>
    <name evidence="3" type="ORF">DNK06_17630</name>
</gene>
<dbReference type="InterPro" id="IPR009468">
    <property type="entry name" value="DUF1090"/>
</dbReference>
<proteinExistence type="predicted"/>
<sequence>MRGALDQSPLAHGVFPMKALFSSLLLAAVVPAFADDTSNPRCAAKEADIEQQIRIAEEAGQSGRVRGLNTALQQARSHCTDAGLQRELQDKVNEARAEVREREADLREAELDGDADKIAKRQAKLEEARGELQEAEAALHP</sequence>
<reference evidence="3 4" key="1">
    <citation type="submission" date="2018-06" db="EMBL/GenBank/DDBJ databases">
        <title>Three novel Pseudomonas species isolated from symptomatic oak.</title>
        <authorList>
            <person name="Bueno-Gonzalez V."/>
            <person name="Brady C."/>
        </authorList>
    </citation>
    <scope>NUCLEOTIDE SEQUENCE [LARGE SCALE GENOMIC DNA]</scope>
    <source>
        <strain evidence="3 4">P9A</strain>
    </source>
</reference>
<feature type="chain" id="PRO_5020418656" evidence="2">
    <location>
        <begin position="35"/>
        <end position="141"/>
    </location>
</feature>
<keyword evidence="4" id="KW-1185">Reference proteome</keyword>
<evidence type="ECO:0000313" key="4">
    <source>
        <dbReference type="Proteomes" id="UP000292302"/>
    </source>
</evidence>